<keyword evidence="2" id="KW-1185">Reference proteome</keyword>
<protein>
    <submittedName>
        <fullName evidence="1">Uncharacterized protein</fullName>
    </submittedName>
</protein>
<dbReference type="Proteomes" id="UP000075920">
    <property type="component" value="Unassembled WGS sequence"/>
</dbReference>
<sequence>MLIYVLSNTFPQTHIHFVPYQCGPGSFSFVSPFPPPSVYVSFGSVIEKSPKNLFPPFSLVLVLLV</sequence>
<organism evidence="1 2">
    <name type="scientific">Anopheles minimus</name>
    <dbReference type="NCBI Taxonomy" id="112268"/>
    <lineage>
        <taxon>Eukaryota</taxon>
        <taxon>Metazoa</taxon>
        <taxon>Ecdysozoa</taxon>
        <taxon>Arthropoda</taxon>
        <taxon>Hexapoda</taxon>
        <taxon>Insecta</taxon>
        <taxon>Pterygota</taxon>
        <taxon>Neoptera</taxon>
        <taxon>Endopterygota</taxon>
        <taxon>Diptera</taxon>
        <taxon>Nematocera</taxon>
        <taxon>Culicoidea</taxon>
        <taxon>Culicidae</taxon>
        <taxon>Anophelinae</taxon>
        <taxon>Anopheles</taxon>
    </lineage>
</organism>
<evidence type="ECO:0000313" key="1">
    <source>
        <dbReference type="EnsemblMetazoa" id="AMIN014310-PA"/>
    </source>
</evidence>
<reference evidence="1" key="2">
    <citation type="submission" date="2020-05" db="UniProtKB">
        <authorList>
            <consortium name="EnsemblMetazoa"/>
        </authorList>
    </citation>
    <scope>IDENTIFICATION</scope>
    <source>
        <strain evidence="1">MINIMUS1</strain>
    </source>
</reference>
<name>A0A182WNM8_9DIPT</name>
<dbReference type="EnsemblMetazoa" id="AMIN014310-RA">
    <property type="protein sequence ID" value="AMIN014310-PA"/>
    <property type="gene ID" value="AMIN014310"/>
</dbReference>
<accession>A0A182WNM8</accession>
<evidence type="ECO:0000313" key="2">
    <source>
        <dbReference type="Proteomes" id="UP000075920"/>
    </source>
</evidence>
<proteinExistence type="predicted"/>
<dbReference type="VEuPathDB" id="VectorBase:AMIN014310"/>
<dbReference type="AlphaFoldDB" id="A0A182WNM8"/>
<reference evidence="2" key="1">
    <citation type="submission" date="2013-03" db="EMBL/GenBank/DDBJ databases">
        <title>The Genome Sequence of Anopheles minimus MINIMUS1.</title>
        <authorList>
            <consortium name="The Broad Institute Genomics Platform"/>
            <person name="Neafsey D.E."/>
            <person name="Walton C."/>
            <person name="Walker B."/>
            <person name="Young S.K."/>
            <person name="Zeng Q."/>
            <person name="Gargeya S."/>
            <person name="Fitzgerald M."/>
            <person name="Haas B."/>
            <person name="Abouelleil A."/>
            <person name="Allen A.W."/>
            <person name="Alvarado L."/>
            <person name="Arachchi H.M."/>
            <person name="Berlin A.M."/>
            <person name="Chapman S.B."/>
            <person name="Gainer-Dewar J."/>
            <person name="Goldberg J."/>
            <person name="Griggs A."/>
            <person name="Gujja S."/>
            <person name="Hansen M."/>
            <person name="Howarth C."/>
            <person name="Imamovic A."/>
            <person name="Ireland A."/>
            <person name="Larimer J."/>
            <person name="McCowan C."/>
            <person name="Murphy C."/>
            <person name="Pearson M."/>
            <person name="Poon T.W."/>
            <person name="Priest M."/>
            <person name="Roberts A."/>
            <person name="Saif S."/>
            <person name="Shea T."/>
            <person name="Sisk P."/>
            <person name="Sykes S."/>
            <person name="Wortman J."/>
            <person name="Nusbaum C."/>
            <person name="Birren B."/>
        </authorList>
    </citation>
    <scope>NUCLEOTIDE SEQUENCE [LARGE SCALE GENOMIC DNA]</scope>
    <source>
        <strain evidence="2">MINIMUS1</strain>
    </source>
</reference>